<feature type="binding site" evidence="5">
    <location>
        <position position="248"/>
    </location>
    <ligand>
        <name>Fe cation</name>
        <dbReference type="ChEBI" id="CHEBI:24875"/>
        <note>catalytic</note>
    </ligand>
</feature>
<evidence type="ECO:0000256" key="3">
    <source>
        <dbReference type="ARBA" id="ARBA00023002"/>
    </source>
</evidence>
<keyword evidence="3" id="KW-0560">Oxidoreductase</keyword>
<keyword evidence="2 5" id="KW-0479">Metal-binding</keyword>
<dbReference type="OrthoDB" id="407010at2759"/>
<proteinExistence type="inferred from homology"/>
<comment type="cofactor">
    <cofactor evidence="5">
        <name>Fe(2+)</name>
        <dbReference type="ChEBI" id="CHEBI:29033"/>
    </cofactor>
    <text evidence="5">Binds 1 Fe(2+) ion per subunit.</text>
</comment>
<protein>
    <submittedName>
        <fullName evidence="6">Carotenoid oxygenase</fullName>
    </submittedName>
</protein>
<evidence type="ECO:0000256" key="2">
    <source>
        <dbReference type="ARBA" id="ARBA00022723"/>
    </source>
</evidence>
<evidence type="ECO:0000313" key="6">
    <source>
        <dbReference type="EMBL" id="KAE8382961.1"/>
    </source>
</evidence>
<feature type="binding site" evidence="5">
    <location>
        <position position="297"/>
    </location>
    <ligand>
        <name>Fe cation</name>
        <dbReference type="ChEBI" id="CHEBI:24875"/>
        <note>catalytic</note>
    </ligand>
</feature>
<dbReference type="Proteomes" id="UP000326198">
    <property type="component" value="Unassembled WGS sequence"/>
</dbReference>
<dbReference type="InterPro" id="IPR004294">
    <property type="entry name" value="Carotenoid_Oase"/>
</dbReference>
<feature type="binding site" evidence="5">
    <location>
        <position position="565"/>
    </location>
    <ligand>
        <name>Fe cation</name>
        <dbReference type="ChEBI" id="CHEBI:24875"/>
        <note>catalytic</note>
    </ligand>
</feature>
<dbReference type="GO" id="GO:0016121">
    <property type="term" value="P:carotene catabolic process"/>
    <property type="evidence" value="ECO:0007669"/>
    <property type="project" value="TreeGrafter"/>
</dbReference>
<keyword evidence="4 5" id="KW-0408">Iron</keyword>
<dbReference type="Pfam" id="PF03055">
    <property type="entry name" value="RPE65"/>
    <property type="match status" value="1"/>
</dbReference>
<evidence type="ECO:0000256" key="5">
    <source>
        <dbReference type="PIRSR" id="PIRSR604294-1"/>
    </source>
</evidence>
<sequence length="579" mass="64104">MPTATGVTESQLHFNNWPNDRGFDANYEERSPVELAVTGCIPSYAAGVLYRTGPGKYKVDGENGDTFQVSHWFDGFSETHRFRLVGSDATQPSMRVFYNSRFSTDYLMEEARKTGRLEKISFGQKRDPCKTVFQKAQSEFSPDPSSANMRGLDKPVGENQLAVFQKAQGELNPDPSSANIGVTLSVNMPGLDKAMDARWTGSSGIKTLYAKTDSTAYKKLDPETLEPIGLASQKDLHPDLDGPMSASHARSDPITGDVYNFNLAFGKSSTYRVFHVSASTGETTILATFEGTPAYLHSLFLSGDYVILCVWNAHLNPTVLKNGSFLQAIRPFDASEPTKWYVVDRTRGQGLVATYESPPFFCFHTINAWQEDAVNGSGVDIVTEFVRYDNADTLHMLYYENLISSSTEAKAHARDKKDTFRPEFARFRLSNIPTGPSTEIKVATAEWMICKDLAPELPTMNPKLVTQKHRYTYAITARDESTFFDGIVKFDSQTKTTLLWNHHAQSPGEPIFVPRPDGSEEDDGVLLSVVLDGYSSKSYLLCLDAKTLKELGRAQVNGPIGFGFHGQHIPANGVPTGDY</sequence>
<reference evidence="6 7" key="1">
    <citation type="submission" date="2019-04" db="EMBL/GenBank/DDBJ databases">
        <title>Friends and foes A comparative genomics studyof 23 Aspergillus species from section Flavi.</title>
        <authorList>
            <consortium name="DOE Joint Genome Institute"/>
            <person name="Kjaerbolling I."/>
            <person name="Vesth T."/>
            <person name="Frisvad J.C."/>
            <person name="Nybo J.L."/>
            <person name="Theobald S."/>
            <person name="Kildgaard S."/>
            <person name="Isbrandt T."/>
            <person name="Kuo A."/>
            <person name="Sato A."/>
            <person name="Lyhne E.K."/>
            <person name="Kogle M.E."/>
            <person name="Wiebenga A."/>
            <person name="Kun R.S."/>
            <person name="Lubbers R.J."/>
            <person name="Makela M.R."/>
            <person name="Barry K."/>
            <person name="Chovatia M."/>
            <person name="Clum A."/>
            <person name="Daum C."/>
            <person name="Haridas S."/>
            <person name="He G."/>
            <person name="LaButti K."/>
            <person name="Lipzen A."/>
            <person name="Mondo S."/>
            <person name="Riley R."/>
            <person name="Salamov A."/>
            <person name="Simmons B.A."/>
            <person name="Magnuson J.K."/>
            <person name="Henrissat B."/>
            <person name="Mortensen U.H."/>
            <person name="Larsen T.O."/>
            <person name="Devries R.P."/>
            <person name="Grigoriev I.V."/>
            <person name="Machida M."/>
            <person name="Baker S.E."/>
            <person name="Andersen M.R."/>
        </authorList>
    </citation>
    <scope>NUCLEOTIDE SEQUENCE [LARGE SCALE GENOMIC DNA]</scope>
    <source>
        <strain evidence="6 7">IBT 29228</strain>
    </source>
</reference>
<evidence type="ECO:0000256" key="4">
    <source>
        <dbReference type="ARBA" id="ARBA00023004"/>
    </source>
</evidence>
<keyword evidence="7" id="KW-1185">Reference proteome</keyword>
<dbReference type="GO" id="GO:0010436">
    <property type="term" value="F:carotenoid dioxygenase activity"/>
    <property type="evidence" value="ECO:0007669"/>
    <property type="project" value="TreeGrafter"/>
</dbReference>
<dbReference type="AlphaFoldDB" id="A0A5N7BMC7"/>
<feature type="binding site" evidence="5">
    <location>
        <position position="364"/>
    </location>
    <ligand>
        <name>Fe cation</name>
        <dbReference type="ChEBI" id="CHEBI:24875"/>
        <note>catalytic</note>
    </ligand>
</feature>
<organism evidence="6 7">
    <name type="scientific">Aspergillus bertholletiae</name>
    <dbReference type="NCBI Taxonomy" id="1226010"/>
    <lineage>
        <taxon>Eukaryota</taxon>
        <taxon>Fungi</taxon>
        <taxon>Dikarya</taxon>
        <taxon>Ascomycota</taxon>
        <taxon>Pezizomycotina</taxon>
        <taxon>Eurotiomycetes</taxon>
        <taxon>Eurotiomycetidae</taxon>
        <taxon>Eurotiales</taxon>
        <taxon>Aspergillaceae</taxon>
        <taxon>Aspergillus</taxon>
        <taxon>Aspergillus subgen. Circumdati</taxon>
    </lineage>
</organism>
<name>A0A5N7BMC7_9EURO</name>
<accession>A0A5N7BMC7</accession>
<gene>
    <name evidence="6" type="ORF">BDV26DRAFT_277655</name>
</gene>
<comment type="similarity">
    <text evidence="1">Belongs to the carotenoid oxygenase family.</text>
</comment>
<dbReference type="PANTHER" id="PTHR10543:SF24">
    <property type="entry name" value="CAROTENOID ISOMEROOXYGENASE"/>
    <property type="match status" value="1"/>
</dbReference>
<evidence type="ECO:0000256" key="1">
    <source>
        <dbReference type="ARBA" id="ARBA00006787"/>
    </source>
</evidence>
<evidence type="ECO:0000313" key="7">
    <source>
        <dbReference type="Proteomes" id="UP000326198"/>
    </source>
</evidence>
<dbReference type="PANTHER" id="PTHR10543">
    <property type="entry name" value="BETA-CAROTENE DIOXYGENASE"/>
    <property type="match status" value="1"/>
</dbReference>
<dbReference type="GO" id="GO:0046872">
    <property type="term" value="F:metal ion binding"/>
    <property type="evidence" value="ECO:0007669"/>
    <property type="project" value="UniProtKB-KW"/>
</dbReference>
<dbReference type="EMBL" id="ML736158">
    <property type="protein sequence ID" value="KAE8382961.1"/>
    <property type="molecule type" value="Genomic_DNA"/>
</dbReference>